<accession>A2ECP0</accession>
<sequence>MNELNILGLEATGGIQIENDEDDYSTTDAEENPTISTTSTQKLNSNLLNQQSKPVSKETDNAITKKEVPPQKNEDKKSKPTQQKKEENNASRYSSKSKLIEKLLESLNTVDNLLISTVKKHNPEEPAKEKDENIKVTPKPDTNNEKKKDKTESSKQEEKTVETPSEPTTDSSFNAPDIPSPVSDNEQIPHYLSESTEEESVQSIPEVEEPKPVKTAKKTSLLQPKKPKKEPKQKNLENYSTNGKEVGREIEIYRMITRIQEFFDNKYSIPQILATIHNNAGNVTKAIDSLKKGKDIGSESDLVRTDTVKGSQNLIQNYFHV</sequence>
<dbReference type="InParanoid" id="A2ECP0"/>
<organism evidence="2 3">
    <name type="scientific">Trichomonas vaginalis (strain ATCC PRA-98 / G3)</name>
    <dbReference type="NCBI Taxonomy" id="412133"/>
    <lineage>
        <taxon>Eukaryota</taxon>
        <taxon>Metamonada</taxon>
        <taxon>Parabasalia</taxon>
        <taxon>Trichomonadida</taxon>
        <taxon>Trichomonadidae</taxon>
        <taxon>Trichomonas</taxon>
    </lineage>
</organism>
<dbReference type="KEGG" id="tva:4767458"/>
<feature type="compositionally biased region" description="Acidic residues" evidence="1">
    <location>
        <begin position="18"/>
        <end position="31"/>
    </location>
</feature>
<feature type="region of interest" description="Disordered" evidence="1">
    <location>
        <begin position="1"/>
        <end position="96"/>
    </location>
</feature>
<name>A2ECP0_TRIV3</name>
<reference evidence="2" key="2">
    <citation type="journal article" date="2007" name="Science">
        <title>Draft genome sequence of the sexually transmitted pathogen Trichomonas vaginalis.</title>
        <authorList>
            <person name="Carlton J.M."/>
            <person name="Hirt R.P."/>
            <person name="Silva J.C."/>
            <person name="Delcher A.L."/>
            <person name="Schatz M."/>
            <person name="Zhao Q."/>
            <person name="Wortman J.R."/>
            <person name="Bidwell S.L."/>
            <person name="Alsmark U.C.M."/>
            <person name="Besteiro S."/>
            <person name="Sicheritz-Ponten T."/>
            <person name="Noel C.J."/>
            <person name="Dacks J.B."/>
            <person name="Foster P.G."/>
            <person name="Simillion C."/>
            <person name="Van de Peer Y."/>
            <person name="Miranda-Saavedra D."/>
            <person name="Barton G.J."/>
            <person name="Westrop G.D."/>
            <person name="Mueller S."/>
            <person name="Dessi D."/>
            <person name="Fiori P.L."/>
            <person name="Ren Q."/>
            <person name="Paulsen I."/>
            <person name="Zhang H."/>
            <person name="Bastida-Corcuera F.D."/>
            <person name="Simoes-Barbosa A."/>
            <person name="Brown M.T."/>
            <person name="Hayes R.D."/>
            <person name="Mukherjee M."/>
            <person name="Okumura C.Y."/>
            <person name="Schneider R."/>
            <person name="Smith A.J."/>
            <person name="Vanacova S."/>
            <person name="Villalvazo M."/>
            <person name="Haas B.J."/>
            <person name="Pertea M."/>
            <person name="Feldblyum T.V."/>
            <person name="Utterback T.R."/>
            <person name="Shu C.L."/>
            <person name="Osoegawa K."/>
            <person name="de Jong P.J."/>
            <person name="Hrdy I."/>
            <person name="Horvathova L."/>
            <person name="Zubacova Z."/>
            <person name="Dolezal P."/>
            <person name="Malik S.B."/>
            <person name="Logsdon J.M. Jr."/>
            <person name="Henze K."/>
            <person name="Gupta A."/>
            <person name="Wang C.C."/>
            <person name="Dunne R.L."/>
            <person name="Upcroft J.A."/>
            <person name="Upcroft P."/>
            <person name="White O."/>
            <person name="Salzberg S.L."/>
            <person name="Tang P."/>
            <person name="Chiu C.-H."/>
            <person name="Lee Y.-S."/>
            <person name="Embley T.M."/>
            <person name="Coombs G.H."/>
            <person name="Mottram J.C."/>
            <person name="Tachezy J."/>
            <person name="Fraser-Liggett C.M."/>
            <person name="Johnson P.J."/>
        </authorList>
    </citation>
    <scope>NUCLEOTIDE SEQUENCE [LARGE SCALE GENOMIC DNA]</scope>
    <source>
        <strain evidence="2">G3</strain>
    </source>
</reference>
<reference evidence="2" key="1">
    <citation type="submission" date="2006-10" db="EMBL/GenBank/DDBJ databases">
        <authorList>
            <person name="Amadeo P."/>
            <person name="Zhao Q."/>
            <person name="Wortman J."/>
            <person name="Fraser-Liggett C."/>
            <person name="Carlton J."/>
        </authorList>
    </citation>
    <scope>NUCLEOTIDE SEQUENCE</scope>
    <source>
        <strain evidence="2">G3</strain>
    </source>
</reference>
<feature type="compositionally biased region" description="Polar residues" evidence="1">
    <location>
        <begin position="162"/>
        <end position="174"/>
    </location>
</feature>
<feature type="compositionally biased region" description="Basic and acidic residues" evidence="1">
    <location>
        <begin position="142"/>
        <end position="161"/>
    </location>
</feature>
<proteinExistence type="predicted"/>
<gene>
    <name evidence="2" type="ORF">TVAG_276090</name>
</gene>
<dbReference type="EMBL" id="DS113355">
    <property type="protein sequence ID" value="EAY09536.1"/>
    <property type="molecule type" value="Genomic_DNA"/>
</dbReference>
<dbReference type="VEuPathDB" id="TrichDB:TVAGG3_0379520"/>
<dbReference type="AlphaFoldDB" id="A2ECP0"/>
<evidence type="ECO:0000313" key="3">
    <source>
        <dbReference type="Proteomes" id="UP000001542"/>
    </source>
</evidence>
<dbReference type="Proteomes" id="UP000001542">
    <property type="component" value="Unassembled WGS sequence"/>
</dbReference>
<evidence type="ECO:0000256" key="1">
    <source>
        <dbReference type="SAM" id="MobiDB-lite"/>
    </source>
</evidence>
<evidence type="ECO:0000313" key="2">
    <source>
        <dbReference type="EMBL" id="EAY09536.1"/>
    </source>
</evidence>
<feature type="compositionally biased region" description="Basic and acidic residues" evidence="1">
    <location>
        <begin position="55"/>
        <end position="89"/>
    </location>
</feature>
<feature type="region of interest" description="Disordered" evidence="1">
    <location>
        <begin position="117"/>
        <end position="241"/>
    </location>
</feature>
<dbReference type="VEuPathDB" id="TrichDB:TVAG_276090"/>
<dbReference type="RefSeq" id="XP_001321759.1">
    <property type="nucleotide sequence ID" value="XM_001321724.1"/>
</dbReference>
<keyword evidence="3" id="KW-1185">Reference proteome</keyword>
<feature type="compositionally biased region" description="Basic and acidic residues" evidence="1">
    <location>
        <begin position="121"/>
        <end position="134"/>
    </location>
</feature>
<feature type="compositionally biased region" description="Polar residues" evidence="1">
    <location>
        <begin position="33"/>
        <end position="54"/>
    </location>
</feature>
<protein>
    <submittedName>
        <fullName evidence="2">Uncharacterized protein</fullName>
    </submittedName>
</protein>